<dbReference type="VEuPathDB" id="MicrosporidiaDB:EDEG_01608"/>
<dbReference type="GO" id="GO:0006289">
    <property type="term" value="P:nucleotide-excision repair"/>
    <property type="evidence" value="ECO:0007669"/>
    <property type="project" value="TreeGrafter"/>
</dbReference>
<dbReference type="InParanoid" id="J9D8L6"/>
<dbReference type="SUPFAM" id="SSF53300">
    <property type="entry name" value="vWA-like"/>
    <property type="match status" value="1"/>
</dbReference>
<dbReference type="InterPro" id="IPR046349">
    <property type="entry name" value="C1-like_sf"/>
</dbReference>
<gene>
    <name evidence="2" type="ORF">EDEG_01608</name>
</gene>
<dbReference type="STRING" id="1003232.J9D8L6"/>
<evidence type="ECO:0000313" key="2">
    <source>
        <dbReference type="EMBL" id="EJW04086.1"/>
    </source>
</evidence>
<reference evidence="3" key="2">
    <citation type="submission" date="2015-07" db="EMBL/GenBank/DDBJ databases">
        <title>Contrasting host-pathogen interactions and genome evolution in two generalist and specialist microsporidian pathogens of mosquitoes.</title>
        <authorList>
            <consortium name="The Broad Institute Genomics Platform"/>
            <consortium name="The Broad Institute Genome Sequencing Center for Infectious Disease"/>
            <person name="Cuomo C.A."/>
            <person name="Sanscrainte N.D."/>
            <person name="Goldberg J.M."/>
            <person name="Heiman D."/>
            <person name="Young S."/>
            <person name="Zeng Q."/>
            <person name="Becnel J.J."/>
            <person name="Birren B.W."/>
        </authorList>
    </citation>
    <scope>NUCLEOTIDE SEQUENCE [LARGE SCALE GENOMIC DNA]</scope>
    <source>
        <strain evidence="3">USNM 41457</strain>
    </source>
</reference>
<organism evidence="2 3">
    <name type="scientific">Edhazardia aedis (strain USNM 41457)</name>
    <name type="common">Microsporidian parasite</name>
    <dbReference type="NCBI Taxonomy" id="1003232"/>
    <lineage>
        <taxon>Eukaryota</taxon>
        <taxon>Fungi</taxon>
        <taxon>Fungi incertae sedis</taxon>
        <taxon>Microsporidia</taxon>
        <taxon>Edhazardia</taxon>
    </lineage>
</organism>
<evidence type="ECO:0000259" key="1">
    <source>
        <dbReference type="Pfam" id="PF04056"/>
    </source>
</evidence>
<dbReference type="HOGENOM" id="CLU_028556_0_0_1"/>
<protein>
    <recommendedName>
        <fullName evidence="1">Ssl1-like domain-containing protein</fullName>
    </recommendedName>
</protein>
<dbReference type="OrthoDB" id="284275at2759"/>
<dbReference type="GO" id="GO:0005675">
    <property type="term" value="C:transcription factor TFIIH holo complex"/>
    <property type="evidence" value="ECO:0007669"/>
    <property type="project" value="TreeGrafter"/>
</dbReference>
<dbReference type="AlphaFoldDB" id="J9D8L6"/>
<dbReference type="OMA" id="ENTICAC"/>
<name>J9D8L6_EDHAE</name>
<dbReference type="PANTHER" id="PTHR12695">
    <property type="entry name" value="GENERAL TRANSCRIPTION FACTOR IIH SUBUNIT 2"/>
    <property type="match status" value="1"/>
</dbReference>
<dbReference type="SUPFAM" id="SSF57889">
    <property type="entry name" value="Cysteine-rich domain"/>
    <property type="match status" value="1"/>
</dbReference>
<evidence type="ECO:0000313" key="3">
    <source>
        <dbReference type="Proteomes" id="UP000003163"/>
    </source>
</evidence>
<sequence length="341" mass="38676">MEQQFSWEKKYTRSWQSTDVRNKGNEPLKRHISKDDATKFKKLGLIRHFCIVVDHSTNIDSKDFLPSFRISTKNKLEKFVEKFSEDNPISTLTVCVNSNKTSESMQNLNSPGDGFFSLKKALETGYEVLKDSTNIKEMLLIIFSLSINDRNGLETTIENVVKANIKVNIINLCAELKILKTVCDRTGGKFCVPLDDNHYETSLMSFLTPTSVPNSTISLIQIGFPKVEVSDKNTPFCCVCHLKIIRPPFETYSCVKCSAILCSLPVECPICDTLNASSIGLCKNIHHFYVLEDFVPSDGFCVVCNDKGCMQCQKCLNVFCRDCNSFLHDNINFCFYCEFNK</sequence>
<proteinExistence type="predicted"/>
<dbReference type="InterPro" id="IPR007198">
    <property type="entry name" value="Ssl1-like"/>
</dbReference>
<reference evidence="2 3" key="1">
    <citation type="submission" date="2011-08" db="EMBL/GenBank/DDBJ databases">
        <authorList>
            <person name="Liu Z.J."/>
            <person name="Shi F.L."/>
            <person name="Lu J.Q."/>
            <person name="Li M."/>
            <person name="Wang Z.L."/>
        </authorList>
    </citation>
    <scope>NUCLEOTIDE SEQUENCE [LARGE SCALE GENOMIC DNA]</scope>
    <source>
        <strain evidence="2 3">USNM 41457</strain>
    </source>
</reference>
<dbReference type="Pfam" id="PF04056">
    <property type="entry name" value="Ssl1"/>
    <property type="match status" value="1"/>
</dbReference>
<dbReference type="EMBL" id="AFBI03000024">
    <property type="protein sequence ID" value="EJW04086.1"/>
    <property type="molecule type" value="Genomic_DNA"/>
</dbReference>
<dbReference type="InterPro" id="IPR036465">
    <property type="entry name" value="vWFA_dom_sf"/>
</dbReference>
<dbReference type="Gene3D" id="3.40.50.410">
    <property type="entry name" value="von Willebrand factor, type A domain"/>
    <property type="match status" value="1"/>
</dbReference>
<dbReference type="FunCoup" id="J9D8L6">
    <property type="interactions" value="133"/>
</dbReference>
<accession>J9D8L6</accession>
<dbReference type="Proteomes" id="UP000003163">
    <property type="component" value="Unassembled WGS sequence"/>
</dbReference>
<dbReference type="GO" id="GO:0006357">
    <property type="term" value="P:regulation of transcription by RNA polymerase II"/>
    <property type="evidence" value="ECO:0007669"/>
    <property type="project" value="TreeGrafter"/>
</dbReference>
<comment type="caution">
    <text evidence="2">The sequence shown here is derived from an EMBL/GenBank/DDBJ whole genome shotgun (WGS) entry which is preliminary data.</text>
</comment>
<keyword evidence="3" id="KW-1185">Reference proteome</keyword>
<dbReference type="PANTHER" id="PTHR12695:SF2">
    <property type="entry name" value="GENERAL TRANSCRIPTION FACTOR IIH SUBUNIT 2-RELATED"/>
    <property type="match status" value="1"/>
</dbReference>
<feature type="domain" description="Ssl1-like" evidence="1">
    <location>
        <begin position="112"/>
        <end position="225"/>
    </location>
</feature>